<feature type="compositionally biased region" description="Polar residues" evidence="1">
    <location>
        <begin position="20"/>
        <end position="33"/>
    </location>
</feature>
<dbReference type="EMBL" id="CP063845">
    <property type="protein sequence ID" value="UFP93214.1"/>
    <property type="molecule type" value="Genomic_DNA"/>
</dbReference>
<organism evidence="2 3">
    <name type="scientific">Gloeobacter morelensis MG652769</name>
    <dbReference type="NCBI Taxonomy" id="2781736"/>
    <lineage>
        <taxon>Bacteria</taxon>
        <taxon>Bacillati</taxon>
        <taxon>Cyanobacteriota</taxon>
        <taxon>Cyanophyceae</taxon>
        <taxon>Gloeobacterales</taxon>
        <taxon>Gloeobacteraceae</taxon>
        <taxon>Gloeobacter</taxon>
        <taxon>Gloeobacter morelensis</taxon>
    </lineage>
</organism>
<gene>
    <name evidence="2" type="ORF">ISF26_15540</name>
</gene>
<evidence type="ECO:0000256" key="1">
    <source>
        <dbReference type="SAM" id="MobiDB-lite"/>
    </source>
</evidence>
<keyword evidence="3" id="KW-1185">Reference proteome</keyword>
<evidence type="ECO:0000313" key="3">
    <source>
        <dbReference type="Proteomes" id="UP001054846"/>
    </source>
</evidence>
<reference evidence="2 3" key="1">
    <citation type="journal article" date="2021" name="Genome Biol. Evol.">
        <title>Complete Genome Sequencing of a Novel Gloeobacter Species from a Waterfall Cave in Mexico.</title>
        <authorList>
            <person name="Saw J.H."/>
            <person name="Cardona T."/>
            <person name="Montejano G."/>
        </authorList>
    </citation>
    <scope>NUCLEOTIDE SEQUENCE [LARGE SCALE GENOMIC DNA]</scope>
    <source>
        <strain evidence="2">MG652769</strain>
    </source>
</reference>
<feature type="region of interest" description="Disordered" evidence="1">
    <location>
        <begin position="1"/>
        <end position="33"/>
    </location>
</feature>
<evidence type="ECO:0000313" key="2">
    <source>
        <dbReference type="EMBL" id="UFP93214.1"/>
    </source>
</evidence>
<dbReference type="Proteomes" id="UP001054846">
    <property type="component" value="Chromosome"/>
</dbReference>
<dbReference type="RefSeq" id="WP_230840214.1">
    <property type="nucleotide sequence ID" value="NZ_CP063845.1"/>
</dbReference>
<protein>
    <submittedName>
        <fullName evidence="2">Uncharacterized protein</fullName>
    </submittedName>
</protein>
<proteinExistence type="predicted"/>
<sequence length="69" mass="7172">MSEQQPPEGTPEQKPKSAASVGSSSPDLSSISAGYSIEPKTKLGQWVKEVVLSASESIDPVGRALMGDL</sequence>
<accession>A0ABY3PHX2</accession>
<name>A0ABY3PHX2_9CYAN</name>